<comment type="caution">
    <text evidence="1">The sequence shown here is derived from an EMBL/GenBank/DDBJ whole genome shotgun (WGS) entry which is preliminary data.</text>
</comment>
<gene>
    <name evidence="1" type="ORF">VNO78_08088</name>
</gene>
<protein>
    <submittedName>
        <fullName evidence="1">Uncharacterized protein</fullName>
    </submittedName>
</protein>
<proteinExistence type="predicted"/>
<sequence length="132" mass="14901">MYLNGSVLALSMIEDAELKCQIIIGDKVKTYKSGDLLAPVDDEFGFVCIARESVWNVDGLHALRHFKKERVDELMMTMQWHACIYGMMMVSKWGIMIRCQGGTELGNLFVCSYPRQSTAMLRTGPKQGHHGN</sequence>
<dbReference type="AlphaFoldDB" id="A0AAN9XSA2"/>
<evidence type="ECO:0000313" key="1">
    <source>
        <dbReference type="EMBL" id="KAK7406462.1"/>
    </source>
</evidence>
<evidence type="ECO:0000313" key="2">
    <source>
        <dbReference type="Proteomes" id="UP001386955"/>
    </source>
</evidence>
<organism evidence="1 2">
    <name type="scientific">Psophocarpus tetragonolobus</name>
    <name type="common">Winged bean</name>
    <name type="synonym">Dolichos tetragonolobus</name>
    <dbReference type="NCBI Taxonomy" id="3891"/>
    <lineage>
        <taxon>Eukaryota</taxon>
        <taxon>Viridiplantae</taxon>
        <taxon>Streptophyta</taxon>
        <taxon>Embryophyta</taxon>
        <taxon>Tracheophyta</taxon>
        <taxon>Spermatophyta</taxon>
        <taxon>Magnoliopsida</taxon>
        <taxon>eudicotyledons</taxon>
        <taxon>Gunneridae</taxon>
        <taxon>Pentapetalae</taxon>
        <taxon>rosids</taxon>
        <taxon>fabids</taxon>
        <taxon>Fabales</taxon>
        <taxon>Fabaceae</taxon>
        <taxon>Papilionoideae</taxon>
        <taxon>50 kb inversion clade</taxon>
        <taxon>NPAAA clade</taxon>
        <taxon>indigoferoid/millettioid clade</taxon>
        <taxon>Phaseoleae</taxon>
        <taxon>Psophocarpus</taxon>
    </lineage>
</organism>
<dbReference type="EMBL" id="JAYMYS010000002">
    <property type="protein sequence ID" value="KAK7406462.1"/>
    <property type="molecule type" value="Genomic_DNA"/>
</dbReference>
<accession>A0AAN9XSA2</accession>
<dbReference type="Proteomes" id="UP001386955">
    <property type="component" value="Unassembled WGS sequence"/>
</dbReference>
<name>A0AAN9XSA2_PSOTE</name>
<reference evidence="1 2" key="1">
    <citation type="submission" date="2024-01" db="EMBL/GenBank/DDBJ databases">
        <title>The genomes of 5 underutilized Papilionoideae crops provide insights into root nodulation and disease resistanc.</title>
        <authorList>
            <person name="Jiang F."/>
        </authorList>
    </citation>
    <scope>NUCLEOTIDE SEQUENCE [LARGE SCALE GENOMIC DNA]</scope>
    <source>
        <strain evidence="1">DUOXIRENSHENG_FW03</strain>
        <tissue evidence="1">Leaves</tissue>
    </source>
</reference>
<keyword evidence="2" id="KW-1185">Reference proteome</keyword>